<organism evidence="3 4">
    <name type="scientific">Fusarium mangiferae</name>
    <name type="common">Mango malformation disease fungus</name>
    <dbReference type="NCBI Taxonomy" id="192010"/>
    <lineage>
        <taxon>Eukaryota</taxon>
        <taxon>Fungi</taxon>
        <taxon>Dikarya</taxon>
        <taxon>Ascomycota</taxon>
        <taxon>Pezizomycotina</taxon>
        <taxon>Sordariomycetes</taxon>
        <taxon>Hypocreomycetidae</taxon>
        <taxon>Hypocreales</taxon>
        <taxon>Nectriaceae</taxon>
        <taxon>Fusarium</taxon>
        <taxon>Fusarium fujikuroi species complex</taxon>
    </lineage>
</organism>
<evidence type="ECO:0000256" key="1">
    <source>
        <dbReference type="SAM" id="MobiDB-lite"/>
    </source>
</evidence>
<sequence>MPNMHSTSLNEFNRSQALLSLAFPALFPTGQGDFVEPRQRGIKYGDYIERLMKFHDGRFPRRPRFPYVAFDTLMRQQVNQRSSFFIKKDGRRTEVDIAHLRAAFDSDTPEAKSLLNSIIRCSSSLRGTRPFWGGRRHQLEAYVHGLGCPGIFLTFSAAYLHWESLQLHMPRYEDWQNADNHGKVAIARKNLKENPHIAAHHFHMRCTSFLKHVIKPNSTQAAVINYVVKYVGKAAKKRESYKDIAKSVLPRVNSARGVIGFVAKFMNRLIAERDWSAQEIQYPLLNLDMAQGTRVVITVDCRHPRDHWTVDFIAAEGEQSIRPTKNREPSYFHFFTKVDYSKQPQQWREFPTASDRILNYFPRYGQYNEDFACVKLMLHHSHSRFEELLTVKDTTFETYLEAYQHSRIVHQDVHPHDYYSSPQLILEEEFEEDPDDKDEVPEQSWEALTAGVPQDEPDAEEVPMLGNRPIDLTYD</sequence>
<dbReference type="VEuPathDB" id="FungiDB:FMAN_14288"/>
<dbReference type="GeneID" id="65093536"/>
<reference evidence="4" key="1">
    <citation type="journal article" date="2016" name="Genome Biol. Evol.">
        <title>Comparative 'omics' of the Fusarium fujikuroi species complex highlights differences in genetic potential and metabolite synthesis.</title>
        <authorList>
            <person name="Niehaus E.-M."/>
            <person name="Muensterkoetter M."/>
            <person name="Proctor R.H."/>
            <person name="Brown D.W."/>
            <person name="Sharon A."/>
            <person name="Idan Y."/>
            <person name="Oren-Young L."/>
            <person name="Sieber C.M."/>
            <person name="Novak O."/>
            <person name="Pencik A."/>
            <person name="Tarkowska D."/>
            <person name="Hromadova K."/>
            <person name="Freeman S."/>
            <person name="Maymon M."/>
            <person name="Elazar M."/>
            <person name="Youssef S.A."/>
            <person name="El-Shabrawy E.S.M."/>
            <person name="Shalaby A.B.A."/>
            <person name="Houterman P."/>
            <person name="Brock N.L."/>
            <person name="Burkhardt I."/>
            <person name="Tsavkelova E.A."/>
            <person name="Dickschat J.S."/>
            <person name="Galuszka P."/>
            <person name="Gueldener U."/>
            <person name="Tudzynski B."/>
        </authorList>
    </citation>
    <scope>NUCLEOTIDE SEQUENCE [LARGE SCALE GENOMIC DNA]</scope>
    <source>
        <strain evidence="4">MRC7560</strain>
    </source>
</reference>
<dbReference type="RefSeq" id="XP_041691420.1">
    <property type="nucleotide sequence ID" value="XM_041826106.1"/>
</dbReference>
<dbReference type="InterPro" id="IPR025476">
    <property type="entry name" value="Helitron_helicase-like"/>
</dbReference>
<evidence type="ECO:0000259" key="2">
    <source>
        <dbReference type="Pfam" id="PF14214"/>
    </source>
</evidence>
<name>A0A1L7UNX8_FUSMA</name>
<dbReference type="Proteomes" id="UP000184255">
    <property type="component" value="Unassembled WGS sequence"/>
</dbReference>
<dbReference type="AlphaFoldDB" id="A0A1L7UNX8"/>
<dbReference type="EMBL" id="FCQH01000029">
    <property type="protein sequence ID" value="CVL09016.1"/>
    <property type="molecule type" value="Genomic_DNA"/>
</dbReference>
<evidence type="ECO:0000313" key="4">
    <source>
        <dbReference type="Proteomes" id="UP000184255"/>
    </source>
</evidence>
<keyword evidence="4" id="KW-1185">Reference proteome</keyword>
<comment type="caution">
    <text evidence="3">The sequence shown here is derived from an EMBL/GenBank/DDBJ whole genome shotgun (WGS) entry which is preliminary data.</text>
</comment>
<proteinExistence type="predicted"/>
<feature type="domain" description="Helitron helicase-like" evidence="2">
    <location>
        <begin position="48"/>
        <end position="230"/>
    </location>
</feature>
<evidence type="ECO:0000313" key="3">
    <source>
        <dbReference type="EMBL" id="CVL09016.1"/>
    </source>
</evidence>
<gene>
    <name evidence="3" type="ORF">FMAN_14288</name>
</gene>
<protein>
    <recommendedName>
        <fullName evidence="2">Helitron helicase-like domain-containing protein</fullName>
    </recommendedName>
</protein>
<accession>A0A1L7UNX8</accession>
<dbReference type="Pfam" id="PF14214">
    <property type="entry name" value="Helitron_like_N"/>
    <property type="match status" value="1"/>
</dbReference>
<feature type="region of interest" description="Disordered" evidence="1">
    <location>
        <begin position="450"/>
        <end position="475"/>
    </location>
</feature>